<dbReference type="PANTHER" id="PTHR13847:SF280">
    <property type="entry name" value="D-AMINO ACID DEHYDROGENASE"/>
    <property type="match status" value="1"/>
</dbReference>
<dbReference type="EMBL" id="JACFYF010000001">
    <property type="protein sequence ID" value="MBA5761465.1"/>
    <property type="molecule type" value="Genomic_DNA"/>
</dbReference>
<dbReference type="InterPro" id="IPR006076">
    <property type="entry name" value="FAD-dep_OxRdtase"/>
</dbReference>
<dbReference type="AlphaFoldDB" id="A0A7W2FNS5"/>
<proteinExistence type="inferred from homology"/>
<evidence type="ECO:0000256" key="2">
    <source>
        <dbReference type="ARBA" id="ARBA00023002"/>
    </source>
</evidence>
<dbReference type="Proteomes" id="UP000571701">
    <property type="component" value="Unassembled WGS sequence"/>
</dbReference>
<keyword evidence="3" id="KW-0472">Membrane</keyword>
<dbReference type="Pfam" id="PF01266">
    <property type="entry name" value="DAO"/>
    <property type="match status" value="1"/>
</dbReference>
<keyword evidence="6" id="KW-1185">Reference proteome</keyword>
<dbReference type="Gene3D" id="3.50.50.60">
    <property type="entry name" value="FAD/NAD(P)-binding domain"/>
    <property type="match status" value="2"/>
</dbReference>
<dbReference type="GO" id="GO:0008718">
    <property type="term" value="F:D-amino-acid dehydrogenase activity"/>
    <property type="evidence" value="ECO:0007669"/>
    <property type="project" value="TreeGrafter"/>
</dbReference>
<accession>A0A7W2FNS5</accession>
<evidence type="ECO:0000256" key="1">
    <source>
        <dbReference type="ARBA" id="ARBA00009410"/>
    </source>
</evidence>
<keyword evidence="3" id="KW-0812">Transmembrane</keyword>
<comment type="similarity">
    <text evidence="1">Belongs to the DadA oxidoreductase family.</text>
</comment>
<protein>
    <submittedName>
        <fullName evidence="5">D-amino acid dehydrogenase</fullName>
    </submittedName>
</protein>
<dbReference type="GO" id="GO:0055130">
    <property type="term" value="P:D-alanine catabolic process"/>
    <property type="evidence" value="ECO:0007669"/>
    <property type="project" value="TreeGrafter"/>
</dbReference>
<dbReference type="GO" id="GO:0005886">
    <property type="term" value="C:plasma membrane"/>
    <property type="evidence" value="ECO:0007669"/>
    <property type="project" value="TreeGrafter"/>
</dbReference>
<dbReference type="GO" id="GO:0005737">
    <property type="term" value="C:cytoplasm"/>
    <property type="evidence" value="ECO:0007669"/>
    <property type="project" value="TreeGrafter"/>
</dbReference>
<feature type="transmembrane region" description="Helical" evidence="3">
    <location>
        <begin position="6"/>
        <end position="22"/>
    </location>
</feature>
<evidence type="ECO:0000259" key="4">
    <source>
        <dbReference type="Pfam" id="PF01266"/>
    </source>
</evidence>
<dbReference type="NCBIfam" id="NF001933">
    <property type="entry name" value="PRK00711.1"/>
    <property type="match status" value="1"/>
</dbReference>
<evidence type="ECO:0000313" key="6">
    <source>
        <dbReference type="Proteomes" id="UP000571701"/>
    </source>
</evidence>
<dbReference type="Gene3D" id="3.30.9.10">
    <property type="entry name" value="D-Amino Acid Oxidase, subunit A, domain 2"/>
    <property type="match status" value="1"/>
</dbReference>
<keyword evidence="2" id="KW-0560">Oxidoreductase</keyword>
<dbReference type="SUPFAM" id="SSF51905">
    <property type="entry name" value="FAD/NAD(P)-binding domain"/>
    <property type="match status" value="1"/>
</dbReference>
<dbReference type="InterPro" id="IPR036188">
    <property type="entry name" value="FAD/NAD-bd_sf"/>
</dbReference>
<evidence type="ECO:0000256" key="3">
    <source>
        <dbReference type="SAM" id="Phobius"/>
    </source>
</evidence>
<keyword evidence="3" id="KW-1133">Transmembrane helix</keyword>
<dbReference type="PANTHER" id="PTHR13847">
    <property type="entry name" value="SARCOSINE DEHYDROGENASE-RELATED"/>
    <property type="match status" value="1"/>
</dbReference>
<name>A0A7W2FNS5_9VIBR</name>
<reference evidence="5 6" key="1">
    <citation type="submission" date="2020-07" db="EMBL/GenBank/DDBJ databases">
        <title>Vibrio marinisediminis sp. nov., isolated from marine sediment.</title>
        <authorList>
            <person name="Ji X."/>
        </authorList>
    </citation>
    <scope>NUCLEOTIDE SEQUENCE [LARGE SCALE GENOMIC DNA]</scope>
    <source>
        <strain evidence="5 6">404</strain>
    </source>
</reference>
<organism evidence="5 6">
    <name type="scientific">Vibrio marinisediminis</name>
    <dbReference type="NCBI Taxonomy" id="2758441"/>
    <lineage>
        <taxon>Bacteria</taxon>
        <taxon>Pseudomonadati</taxon>
        <taxon>Pseudomonadota</taxon>
        <taxon>Gammaproteobacteria</taxon>
        <taxon>Vibrionales</taxon>
        <taxon>Vibrionaceae</taxon>
        <taxon>Vibrio</taxon>
    </lineage>
</organism>
<gene>
    <name evidence="5" type="ORF">H2O73_03830</name>
</gene>
<sequence>MVEKTIAIVGAGIIGITTAYLLKRAGYRVILIDAEDGPALKTSYANGCQLSYSYIDAMSSPSLIKKMPKIMAGMDPAFRIKFSPDPSLVSWGSKFLLNGQAHKEEFNTQTLLRLSLHSRDVLRSVLADSNVEFEHRVSGKLLIYTNQEDLDKAAKRVRQKDEWGCKQEILSQKQCLDLEPSLRQLSQPIVGGIYSAIDEVGNPHRLSNELLKIMKQEQGFEARFNCRVNRFVKNGQSIQYLETSDGVIHADAYVLATGPESLNLVKEIGLKLPIYPIKGYSITVPATEFAPEICVTDVDNKVVVSRVGDKLRIAGCADIVGYKSHIDESRIEHLLNVCKNNFPKAGDYSDIKHTWAGIRPVTPSSVPIIGKAGVDNLFFNIGHGTLGWTLALGSASLLTAIINQQETPIDTIGMRPVDHGIC</sequence>
<evidence type="ECO:0000313" key="5">
    <source>
        <dbReference type="EMBL" id="MBA5761465.1"/>
    </source>
</evidence>
<dbReference type="RefSeq" id="WP_182106686.1">
    <property type="nucleotide sequence ID" value="NZ_JACFYF010000001.1"/>
</dbReference>
<feature type="domain" description="FAD dependent oxidoreductase" evidence="4">
    <location>
        <begin position="6"/>
        <end position="400"/>
    </location>
</feature>
<comment type="caution">
    <text evidence="5">The sequence shown here is derived from an EMBL/GenBank/DDBJ whole genome shotgun (WGS) entry which is preliminary data.</text>
</comment>
<dbReference type="SUPFAM" id="SSF54373">
    <property type="entry name" value="FAD-linked reductases, C-terminal domain"/>
    <property type="match status" value="1"/>
</dbReference>